<dbReference type="InterPro" id="IPR046528">
    <property type="entry name" value="DUF6593"/>
</dbReference>
<dbReference type="HOGENOM" id="CLU_2499380_0_0_1"/>
<dbReference type="EMBL" id="KN832035">
    <property type="protein sequence ID" value="KIN97086.1"/>
    <property type="molecule type" value="Genomic_DNA"/>
</dbReference>
<dbReference type="Proteomes" id="UP000054217">
    <property type="component" value="Unassembled WGS sequence"/>
</dbReference>
<gene>
    <name evidence="3" type="ORF">M404DRAFT_32670</name>
</gene>
<feature type="region of interest" description="Disordered" evidence="1">
    <location>
        <begin position="1"/>
        <end position="25"/>
    </location>
</feature>
<feature type="compositionally biased region" description="Basic and acidic residues" evidence="1">
    <location>
        <begin position="15"/>
        <end position="25"/>
    </location>
</feature>
<sequence>MLSTPRQAQFQLPSKGDRSFKGPDGRTYRWKSNAGLLRNEMQCSDTKGVVVATYRITMMAVSKDGELRINPPGRFMVDFLVATALAMRTPNF</sequence>
<feature type="domain" description="DUF6593" evidence="2">
    <location>
        <begin position="13"/>
        <end position="87"/>
    </location>
</feature>
<organism evidence="3 4">
    <name type="scientific">Pisolithus tinctorius Marx 270</name>
    <dbReference type="NCBI Taxonomy" id="870435"/>
    <lineage>
        <taxon>Eukaryota</taxon>
        <taxon>Fungi</taxon>
        <taxon>Dikarya</taxon>
        <taxon>Basidiomycota</taxon>
        <taxon>Agaricomycotina</taxon>
        <taxon>Agaricomycetes</taxon>
        <taxon>Agaricomycetidae</taxon>
        <taxon>Boletales</taxon>
        <taxon>Sclerodermatineae</taxon>
        <taxon>Pisolithaceae</taxon>
        <taxon>Pisolithus</taxon>
    </lineage>
</organism>
<feature type="compositionally biased region" description="Polar residues" evidence="1">
    <location>
        <begin position="1"/>
        <end position="12"/>
    </location>
</feature>
<evidence type="ECO:0000313" key="3">
    <source>
        <dbReference type="EMBL" id="KIN97086.1"/>
    </source>
</evidence>
<protein>
    <recommendedName>
        <fullName evidence="2">DUF6593 domain-containing protein</fullName>
    </recommendedName>
</protein>
<dbReference type="Pfam" id="PF20236">
    <property type="entry name" value="DUF6593"/>
    <property type="match status" value="1"/>
</dbReference>
<keyword evidence="4" id="KW-1185">Reference proteome</keyword>
<reference evidence="4" key="2">
    <citation type="submission" date="2015-01" db="EMBL/GenBank/DDBJ databases">
        <title>Evolutionary Origins and Diversification of the Mycorrhizal Mutualists.</title>
        <authorList>
            <consortium name="DOE Joint Genome Institute"/>
            <consortium name="Mycorrhizal Genomics Consortium"/>
            <person name="Kohler A."/>
            <person name="Kuo A."/>
            <person name="Nagy L.G."/>
            <person name="Floudas D."/>
            <person name="Copeland A."/>
            <person name="Barry K.W."/>
            <person name="Cichocki N."/>
            <person name="Veneault-Fourrey C."/>
            <person name="LaButti K."/>
            <person name="Lindquist E.A."/>
            <person name="Lipzen A."/>
            <person name="Lundell T."/>
            <person name="Morin E."/>
            <person name="Murat C."/>
            <person name="Riley R."/>
            <person name="Ohm R."/>
            <person name="Sun H."/>
            <person name="Tunlid A."/>
            <person name="Henrissat B."/>
            <person name="Grigoriev I.V."/>
            <person name="Hibbett D.S."/>
            <person name="Martin F."/>
        </authorList>
    </citation>
    <scope>NUCLEOTIDE SEQUENCE [LARGE SCALE GENOMIC DNA]</scope>
    <source>
        <strain evidence="4">Marx 270</strain>
    </source>
</reference>
<dbReference type="OrthoDB" id="2612513at2759"/>
<evidence type="ECO:0000313" key="4">
    <source>
        <dbReference type="Proteomes" id="UP000054217"/>
    </source>
</evidence>
<accession>A0A0C3JHK0</accession>
<dbReference type="InParanoid" id="A0A0C3JHK0"/>
<proteinExistence type="predicted"/>
<reference evidence="3 4" key="1">
    <citation type="submission" date="2014-04" db="EMBL/GenBank/DDBJ databases">
        <authorList>
            <consortium name="DOE Joint Genome Institute"/>
            <person name="Kuo A."/>
            <person name="Kohler A."/>
            <person name="Costa M.D."/>
            <person name="Nagy L.G."/>
            <person name="Floudas D."/>
            <person name="Copeland A."/>
            <person name="Barry K.W."/>
            <person name="Cichocki N."/>
            <person name="Veneault-Fourrey C."/>
            <person name="LaButti K."/>
            <person name="Lindquist E.A."/>
            <person name="Lipzen A."/>
            <person name="Lundell T."/>
            <person name="Morin E."/>
            <person name="Murat C."/>
            <person name="Sun H."/>
            <person name="Tunlid A."/>
            <person name="Henrissat B."/>
            <person name="Grigoriev I.V."/>
            <person name="Hibbett D.S."/>
            <person name="Martin F."/>
            <person name="Nordberg H.P."/>
            <person name="Cantor M.N."/>
            <person name="Hua S.X."/>
        </authorList>
    </citation>
    <scope>NUCLEOTIDE SEQUENCE [LARGE SCALE GENOMIC DNA]</scope>
    <source>
        <strain evidence="3 4">Marx 270</strain>
    </source>
</reference>
<evidence type="ECO:0000259" key="2">
    <source>
        <dbReference type="Pfam" id="PF20236"/>
    </source>
</evidence>
<name>A0A0C3JHK0_PISTI</name>
<dbReference type="AlphaFoldDB" id="A0A0C3JHK0"/>
<evidence type="ECO:0000256" key="1">
    <source>
        <dbReference type="SAM" id="MobiDB-lite"/>
    </source>
</evidence>
<dbReference type="STRING" id="870435.A0A0C3JHK0"/>